<protein>
    <submittedName>
        <fullName evidence="1">Uncharacterized protein</fullName>
    </submittedName>
</protein>
<organism evidence="1">
    <name type="scientific">Arundo donax</name>
    <name type="common">Giant reed</name>
    <name type="synonym">Donax arundinaceus</name>
    <dbReference type="NCBI Taxonomy" id="35708"/>
    <lineage>
        <taxon>Eukaryota</taxon>
        <taxon>Viridiplantae</taxon>
        <taxon>Streptophyta</taxon>
        <taxon>Embryophyta</taxon>
        <taxon>Tracheophyta</taxon>
        <taxon>Spermatophyta</taxon>
        <taxon>Magnoliopsida</taxon>
        <taxon>Liliopsida</taxon>
        <taxon>Poales</taxon>
        <taxon>Poaceae</taxon>
        <taxon>PACMAD clade</taxon>
        <taxon>Arundinoideae</taxon>
        <taxon>Arundineae</taxon>
        <taxon>Arundo</taxon>
    </lineage>
</organism>
<dbReference type="AlphaFoldDB" id="A0A0A8YZ86"/>
<dbReference type="EMBL" id="GBRH01269978">
    <property type="protein sequence ID" value="JAD27917.1"/>
    <property type="molecule type" value="Transcribed_RNA"/>
</dbReference>
<accession>A0A0A8YZ86</accession>
<name>A0A0A8YZ86_ARUDO</name>
<proteinExistence type="predicted"/>
<sequence length="30" mass="3472">MGSNLSGTNKRWEFINPTWAHSHVNKSDWA</sequence>
<reference evidence="1" key="2">
    <citation type="journal article" date="2015" name="Data Brief">
        <title>Shoot transcriptome of the giant reed, Arundo donax.</title>
        <authorList>
            <person name="Barrero R.A."/>
            <person name="Guerrero F.D."/>
            <person name="Moolhuijzen P."/>
            <person name="Goolsby J.A."/>
            <person name="Tidwell J."/>
            <person name="Bellgard S.E."/>
            <person name="Bellgard M.I."/>
        </authorList>
    </citation>
    <scope>NUCLEOTIDE SEQUENCE</scope>
    <source>
        <tissue evidence="1">Shoot tissue taken approximately 20 cm above the soil surface</tissue>
    </source>
</reference>
<reference evidence="1" key="1">
    <citation type="submission" date="2014-09" db="EMBL/GenBank/DDBJ databases">
        <authorList>
            <person name="Magalhaes I.L.F."/>
            <person name="Oliveira U."/>
            <person name="Santos F.R."/>
            <person name="Vidigal T.H.D.A."/>
            <person name="Brescovit A.D."/>
            <person name="Santos A.J."/>
        </authorList>
    </citation>
    <scope>NUCLEOTIDE SEQUENCE</scope>
    <source>
        <tissue evidence="1">Shoot tissue taken approximately 20 cm above the soil surface</tissue>
    </source>
</reference>
<evidence type="ECO:0000313" key="1">
    <source>
        <dbReference type="EMBL" id="JAD27917.1"/>
    </source>
</evidence>